<proteinExistence type="predicted"/>
<keyword evidence="2" id="KW-1185">Reference proteome</keyword>
<protein>
    <submittedName>
        <fullName evidence="1">Uncharacterized protein</fullName>
    </submittedName>
</protein>
<name>A0AC60QTQ2_IXOPE</name>
<gene>
    <name evidence="1" type="ORF">HPB47_015359</name>
</gene>
<dbReference type="EMBL" id="JABSTQ010003930">
    <property type="protein sequence ID" value="KAG0443033.1"/>
    <property type="molecule type" value="Genomic_DNA"/>
</dbReference>
<evidence type="ECO:0000313" key="2">
    <source>
        <dbReference type="Proteomes" id="UP000805193"/>
    </source>
</evidence>
<reference evidence="1 2" key="1">
    <citation type="journal article" date="2020" name="Cell">
        <title>Large-Scale Comparative Analyses of Tick Genomes Elucidate Their Genetic Diversity and Vector Capacities.</title>
        <authorList>
            <consortium name="Tick Genome and Microbiome Consortium (TIGMIC)"/>
            <person name="Jia N."/>
            <person name="Wang J."/>
            <person name="Shi W."/>
            <person name="Du L."/>
            <person name="Sun Y."/>
            <person name="Zhan W."/>
            <person name="Jiang J.F."/>
            <person name="Wang Q."/>
            <person name="Zhang B."/>
            <person name="Ji P."/>
            <person name="Bell-Sakyi L."/>
            <person name="Cui X.M."/>
            <person name="Yuan T.T."/>
            <person name="Jiang B.G."/>
            <person name="Yang W.F."/>
            <person name="Lam T.T."/>
            <person name="Chang Q.C."/>
            <person name="Ding S.J."/>
            <person name="Wang X.J."/>
            <person name="Zhu J.G."/>
            <person name="Ruan X.D."/>
            <person name="Zhao L."/>
            <person name="Wei J.T."/>
            <person name="Ye R.Z."/>
            <person name="Que T.C."/>
            <person name="Du C.H."/>
            <person name="Zhou Y.H."/>
            <person name="Cheng J.X."/>
            <person name="Dai P.F."/>
            <person name="Guo W.B."/>
            <person name="Han X.H."/>
            <person name="Huang E.J."/>
            <person name="Li L.F."/>
            <person name="Wei W."/>
            <person name="Gao Y.C."/>
            <person name="Liu J.Z."/>
            <person name="Shao H.Z."/>
            <person name="Wang X."/>
            <person name="Wang C.C."/>
            <person name="Yang T.C."/>
            <person name="Huo Q.B."/>
            <person name="Li W."/>
            <person name="Chen H.Y."/>
            <person name="Chen S.E."/>
            <person name="Zhou L.G."/>
            <person name="Ni X.B."/>
            <person name="Tian J.H."/>
            <person name="Sheng Y."/>
            <person name="Liu T."/>
            <person name="Pan Y.S."/>
            <person name="Xia L.Y."/>
            <person name="Li J."/>
            <person name="Zhao F."/>
            <person name="Cao W.C."/>
        </authorList>
    </citation>
    <scope>NUCLEOTIDE SEQUENCE [LARGE SCALE GENOMIC DNA]</scope>
    <source>
        <strain evidence="1">Iper-2018</strain>
    </source>
</reference>
<comment type="caution">
    <text evidence="1">The sequence shown here is derived from an EMBL/GenBank/DDBJ whole genome shotgun (WGS) entry which is preliminary data.</text>
</comment>
<dbReference type="Proteomes" id="UP000805193">
    <property type="component" value="Unassembled WGS sequence"/>
</dbReference>
<sequence length="76" mass="8577">MANRIKNIRFRSDNTMKQGEYEEYIRDDGNVVVVKCKDSRAVTLASTSTGASPVEPVKRWSKQEKKYIDVSAPAIV</sequence>
<accession>A0AC60QTQ2</accession>
<organism evidence="1 2">
    <name type="scientific">Ixodes persulcatus</name>
    <name type="common">Taiga tick</name>
    <dbReference type="NCBI Taxonomy" id="34615"/>
    <lineage>
        <taxon>Eukaryota</taxon>
        <taxon>Metazoa</taxon>
        <taxon>Ecdysozoa</taxon>
        <taxon>Arthropoda</taxon>
        <taxon>Chelicerata</taxon>
        <taxon>Arachnida</taxon>
        <taxon>Acari</taxon>
        <taxon>Parasitiformes</taxon>
        <taxon>Ixodida</taxon>
        <taxon>Ixodoidea</taxon>
        <taxon>Ixodidae</taxon>
        <taxon>Ixodinae</taxon>
        <taxon>Ixodes</taxon>
    </lineage>
</organism>
<evidence type="ECO:0000313" key="1">
    <source>
        <dbReference type="EMBL" id="KAG0443033.1"/>
    </source>
</evidence>